<keyword evidence="5" id="KW-1185">Reference proteome</keyword>
<comment type="caution">
    <text evidence="4">The sequence shown here is derived from an EMBL/GenBank/DDBJ whole genome shotgun (WGS) entry which is preliminary data.</text>
</comment>
<dbReference type="SUPFAM" id="SSF158221">
    <property type="entry name" value="YnzC-like"/>
    <property type="match status" value="1"/>
</dbReference>
<organism evidence="4 5">
    <name type="scientific">Staphylococcus hominis</name>
    <dbReference type="NCBI Taxonomy" id="1290"/>
    <lineage>
        <taxon>Bacteria</taxon>
        <taxon>Bacillati</taxon>
        <taxon>Bacillota</taxon>
        <taxon>Bacilli</taxon>
        <taxon>Bacillales</taxon>
        <taxon>Staphylococcaceae</taxon>
        <taxon>Staphylococcus</taxon>
    </lineage>
</organism>
<evidence type="ECO:0000256" key="2">
    <source>
        <dbReference type="HAMAP-Rule" id="MF_01103"/>
    </source>
</evidence>
<feature type="compositionally biased region" description="Basic and acidic residues" evidence="3">
    <location>
        <begin position="64"/>
        <end position="79"/>
    </location>
</feature>
<feature type="region of interest" description="Disordered" evidence="3">
    <location>
        <begin position="50"/>
        <end position="79"/>
    </location>
</feature>
<reference evidence="4 5" key="1">
    <citation type="submission" date="2022-06" db="EMBL/GenBank/DDBJ databases">
        <title>Staphylococcus hominis ShoR14 genome sequence.</title>
        <authorList>
            <person name="Yeo C.C."/>
            <person name="Chew C.H."/>
            <person name="Che Hamzah A.M."/>
            <person name="Al-Trad E.I."/>
        </authorList>
    </citation>
    <scope>NUCLEOTIDE SEQUENCE [LARGE SCALE GENOMIC DNA]</scope>
    <source>
        <strain evidence="4 5">ShoR14</strain>
    </source>
</reference>
<dbReference type="HAMAP" id="MF_01103">
    <property type="entry name" value="UPF0291"/>
    <property type="match status" value="1"/>
</dbReference>
<gene>
    <name evidence="4" type="ORF">J7T32_009420</name>
</gene>
<evidence type="ECO:0000256" key="3">
    <source>
        <dbReference type="SAM" id="MobiDB-lite"/>
    </source>
</evidence>
<name>A0A4Q9WQZ8_STAHO</name>
<dbReference type="InterPro" id="IPR009242">
    <property type="entry name" value="DUF896"/>
</dbReference>
<dbReference type="Proteomes" id="UP000665944">
    <property type="component" value="Unassembled WGS sequence"/>
</dbReference>
<dbReference type="PANTHER" id="PTHR37300">
    <property type="entry name" value="UPF0291 PROTEIN CBO2609/CLC_2481"/>
    <property type="match status" value="1"/>
</dbReference>
<evidence type="ECO:0000313" key="4">
    <source>
        <dbReference type="EMBL" id="MCM5672958.1"/>
    </source>
</evidence>
<protein>
    <recommendedName>
        <fullName evidence="2">UPF0291 protein J7T32_009420</fullName>
    </recommendedName>
</protein>
<dbReference type="PANTHER" id="PTHR37300:SF1">
    <property type="entry name" value="UPF0291 PROTEIN YNZC"/>
    <property type="match status" value="1"/>
</dbReference>
<comment type="subcellular location">
    <subcellularLocation>
        <location evidence="2">Cytoplasm</location>
    </subcellularLocation>
</comment>
<comment type="similarity">
    <text evidence="2">Belongs to the UPF0291 family.</text>
</comment>
<dbReference type="Pfam" id="PF05979">
    <property type="entry name" value="DUF896"/>
    <property type="match status" value="1"/>
</dbReference>
<dbReference type="GO" id="GO:0005737">
    <property type="term" value="C:cytoplasm"/>
    <property type="evidence" value="ECO:0007669"/>
    <property type="project" value="UniProtKB-SubCell"/>
</dbReference>
<proteinExistence type="inferred from homology"/>
<dbReference type="Gene3D" id="1.10.287.540">
    <property type="entry name" value="Helix hairpin bin"/>
    <property type="match status" value="1"/>
</dbReference>
<dbReference type="EMBL" id="JAGHKT020000015">
    <property type="protein sequence ID" value="MCM5672958.1"/>
    <property type="molecule type" value="Genomic_DNA"/>
</dbReference>
<accession>A0A4Q9WQZ8</accession>
<keyword evidence="1 2" id="KW-0963">Cytoplasm</keyword>
<sequence>MSNNNLNIDRINELAKKKKEQGLTEAEAKEQSKLRKQYLDSFREGFKQQIESTKVIDPEGNDVTPEKLKKIQESKKNDQ</sequence>
<evidence type="ECO:0000256" key="1">
    <source>
        <dbReference type="ARBA" id="ARBA00022490"/>
    </source>
</evidence>
<dbReference type="RefSeq" id="WP_017174665.1">
    <property type="nucleotide sequence ID" value="NZ_CABMJU010000043.1"/>
</dbReference>
<evidence type="ECO:0000313" key="5">
    <source>
        <dbReference type="Proteomes" id="UP000665944"/>
    </source>
</evidence>
<dbReference type="AlphaFoldDB" id="A0A4Q9WQZ8"/>